<dbReference type="PROSITE" id="PS50051">
    <property type="entry name" value="MCM_2"/>
    <property type="match status" value="1"/>
</dbReference>
<evidence type="ECO:0000313" key="10">
    <source>
        <dbReference type="EMBL" id="KAK9821222.1"/>
    </source>
</evidence>
<dbReference type="InterPro" id="IPR001208">
    <property type="entry name" value="MCM_dom"/>
</dbReference>
<dbReference type="PANTHER" id="PTHR11630:SF48">
    <property type="entry name" value="DNA HELICASE MCM9"/>
    <property type="match status" value="1"/>
</dbReference>
<evidence type="ECO:0000259" key="9">
    <source>
        <dbReference type="PROSITE" id="PS50076"/>
    </source>
</evidence>
<dbReference type="GO" id="GO:0005524">
    <property type="term" value="F:ATP binding"/>
    <property type="evidence" value="ECO:0007669"/>
    <property type="project" value="UniProtKB-KW"/>
</dbReference>
<evidence type="ECO:0000256" key="1">
    <source>
        <dbReference type="ARBA" id="ARBA00012551"/>
    </source>
</evidence>
<comment type="similarity">
    <text evidence="6">Belongs to the MCM family.</text>
</comment>
<organism evidence="10 11">
    <name type="scientific">Elliptochloris bilobata</name>
    <dbReference type="NCBI Taxonomy" id="381761"/>
    <lineage>
        <taxon>Eukaryota</taxon>
        <taxon>Viridiplantae</taxon>
        <taxon>Chlorophyta</taxon>
        <taxon>core chlorophytes</taxon>
        <taxon>Trebouxiophyceae</taxon>
        <taxon>Trebouxiophyceae incertae sedis</taxon>
        <taxon>Elliptochloris clade</taxon>
        <taxon>Elliptochloris</taxon>
    </lineage>
</organism>
<evidence type="ECO:0000256" key="5">
    <source>
        <dbReference type="ARBA" id="ARBA00047995"/>
    </source>
</evidence>
<feature type="transmembrane region" description="Helical" evidence="7">
    <location>
        <begin position="613"/>
        <end position="633"/>
    </location>
</feature>
<sequence>MAVLADTQPDEDSAQGTTAADMCVSFLRTCYTRELEDLLLEPAAEALYGLPASLLQRGALATASGVGQIKQRVRVRLTSLPQFLDAAQPGMLPSIGSIRCAHAEKLVTVAGTVVRSGAMQMLEARRIYECGRCRHRFYIEADLEMRAMLPVPQACPNQRGCRGTSFLPVDGMQTLTDYQEVRVQERMQCLAMGAMPRSVTVILIGELADRCRPGDDVEVTGVIHAARPLVGRNIIVASMCPQIRGLAAVKLATLLMLIGGLERKDEGGMHIRGEIHMLLVGDPGTGKSQFMKYAARLSPRAVVTTGRSSSGAGLTVAAVREGGQWVLEAGALVLADRGLCCIDEFNGLRDAERVTVHEAMEQQSISVAKAGLITRLSTRASMFGVCNPKGSYDARESLSVNTGLAAPLLSRFDLLLVLRDTHDAVWDGDVCDHILSGQQASCSTGSICVSQAWPLEALRQYIAWVKQTFQPAMSAEAEEVLLGYWRLLRGAADRQASRTTVRMLESLVRMAQAHARLMARQVVARQDAILAVVLAEESMQTSAAEIKRAFRLLCLRWHPDLCPPAQRQEAEQAFRNIAEAYAALSGRTPIRDWQTARARSGAGASAARLPKRYSNLVIALMITVPMVMTGVFVGR</sequence>
<dbReference type="GO" id="GO:0000724">
    <property type="term" value="P:double-strand break repair via homologous recombination"/>
    <property type="evidence" value="ECO:0007669"/>
    <property type="project" value="TreeGrafter"/>
</dbReference>
<dbReference type="Gene3D" id="2.40.50.140">
    <property type="entry name" value="Nucleic acid-binding proteins"/>
    <property type="match status" value="1"/>
</dbReference>
<dbReference type="EC" id="3.6.4.12" evidence="1"/>
<dbReference type="PANTHER" id="PTHR11630">
    <property type="entry name" value="DNA REPLICATION LICENSING FACTOR MCM FAMILY MEMBER"/>
    <property type="match status" value="1"/>
</dbReference>
<keyword evidence="7" id="KW-1133">Transmembrane helix</keyword>
<name>A0AAW1QIQ9_9CHLO</name>
<dbReference type="EMBL" id="JALJOU010000105">
    <property type="protein sequence ID" value="KAK9821222.1"/>
    <property type="molecule type" value="Genomic_DNA"/>
</dbReference>
<feature type="domain" description="J" evidence="9">
    <location>
        <begin position="528"/>
        <end position="601"/>
    </location>
</feature>
<proteinExistence type="inferred from homology"/>
<evidence type="ECO:0000256" key="7">
    <source>
        <dbReference type="SAM" id="Phobius"/>
    </source>
</evidence>
<dbReference type="InterPro" id="IPR001623">
    <property type="entry name" value="DnaJ_domain"/>
</dbReference>
<evidence type="ECO:0000256" key="6">
    <source>
        <dbReference type="RuleBase" id="RU004070"/>
    </source>
</evidence>
<keyword evidence="3 6" id="KW-0067">ATP-binding</keyword>
<reference evidence="10 11" key="1">
    <citation type="journal article" date="2024" name="Nat. Commun.">
        <title>Phylogenomics reveals the evolutionary origins of lichenization in chlorophyte algae.</title>
        <authorList>
            <person name="Puginier C."/>
            <person name="Libourel C."/>
            <person name="Otte J."/>
            <person name="Skaloud P."/>
            <person name="Haon M."/>
            <person name="Grisel S."/>
            <person name="Petersen M."/>
            <person name="Berrin J.G."/>
            <person name="Delaux P.M."/>
            <person name="Dal Grande F."/>
            <person name="Keller J."/>
        </authorList>
    </citation>
    <scope>NUCLEOTIDE SEQUENCE [LARGE SCALE GENOMIC DNA]</scope>
    <source>
        <strain evidence="10 11">SAG 245.80</strain>
    </source>
</reference>
<dbReference type="GO" id="GO:0017116">
    <property type="term" value="F:single-stranded DNA helicase activity"/>
    <property type="evidence" value="ECO:0007669"/>
    <property type="project" value="TreeGrafter"/>
</dbReference>
<dbReference type="SMART" id="SM00382">
    <property type="entry name" value="AAA"/>
    <property type="match status" value="1"/>
</dbReference>
<dbReference type="Pfam" id="PF17855">
    <property type="entry name" value="MCM_lid"/>
    <property type="match status" value="1"/>
</dbReference>
<keyword evidence="7" id="KW-0472">Membrane</keyword>
<dbReference type="SMART" id="SM00350">
    <property type="entry name" value="MCM"/>
    <property type="match status" value="1"/>
</dbReference>
<dbReference type="PRINTS" id="PR01657">
    <property type="entry name" value="MCMFAMILY"/>
</dbReference>
<dbReference type="InterPro" id="IPR033762">
    <property type="entry name" value="MCM_OB"/>
</dbReference>
<dbReference type="Pfam" id="PF00226">
    <property type="entry name" value="DnaJ"/>
    <property type="match status" value="1"/>
</dbReference>
<comment type="caution">
    <text evidence="10">The sequence shown here is derived from an EMBL/GenBank/DDBJ whole genome shotgun (WGS) entry which is preliminary data.</text>
</comment>
<dbReference type="InterPro" id="IPR003593">
    <property type="entry name" value="AAA+_ATPase"/>
</dbReference>
<evidence type="ECO:0000256" key="3">
    <source>
        <dbReference type="ARBA" id="ARBA00022840"/>
    </source>
</evidence>
<evidence type="ECO:0000259" key="8">
    <source>
        <dbReference type="PROSITE" id="PS50051"/>
    </source>
</evidence>
<keyword evidence="2 6" id="KW-0547">Nucleotide-binding</keyword>
<dbReference type="CDD" id="cd06257">
    <property type="entry name" value="DnaJ"/>
    <property type="match status" value="1"/>
</dbReference>
<dbReference type="InterPro" id="IPR031327">
    <property type="entry name" value="MCM"/>
</dbReference>
<dbReference type="AlphaFoldDB" id="A0AAW1QIQ9"/>
<dbReference type="PROSITE" id="PS50076">
    <property type="entry name" value="DNAJ_2"/>
    <property type="match status" value="1"/>
</dbReference>
<evidence type="ECO:0000256" key="2">
    <source>
        <dbReference type="ARBA" id="ARBA00022741"/>
    </source>
</evidence>
<dbReference type="GO" id="GO:0042555">
    <property type="term" value="C:MCM complex"/>
    <property type="evidence" value="ECO:0007669"/>
    <property type="project" value="TreeGrafter"/>
</dbReference>
<gene>
    <name evidence="10" type="ORF">WJX81_002412</name>
</gene>
<comment type="catalytic activity">
    <reaction evidence="5">
        <text>ATP + H2O = ADP + phosphate + H(+)</text>
        <dbReference type="Rhea" id="RHEA:13065"/>
        <dbReference type="ChEBI" id="CHEBI:15377"/>
        <dbReference type="ChEBI" id="CHEBI:15378"/>
        <dbReference type="ChEBI" id="CHEBI:30616"/>
        <dbReference type="ChEBI" id="CHEBI:43474"/>
        <dbReference type="ChEBI" id="CHEBI:456216"/>
        <dbReference type="EC" id="3.6.4.12"/>
    </reaction>
</comment>
<dbReference type="InterPro" id="IPR012340">
    <property type="entry name" value="NA-bd_OB-fold"/>
</dbReference>
<dbReference type="InterPro" id="IPR027417">
    <property type="entry name" value="P-loop_NTPase"/>
</dbReference>
<dbReference type="Gene3D" id="2.20.28.10">
    <property type="match status" value="1"/>
</dbReference>
<feature type="domain" description="MCM C-terminal AAA(+) ATPase" evidence="8">
    <location>
        <begin position="231"/>
        <end position="434"/>
    </location>
</feature>
<dbReference type="Gene3D" id="1.10.287.110">
    <property type="entry name" value="DnaJ domain"/>
    <property type="match status" value="1"/>
</dbReference>
<dbReference type="SUPFAM" id="SSF46565">
    <property type="entry name" value="Chaperone J-domain"/>
    <property type="match status" value="1"/>
</dbReference>
<evidence type="ECO:0000313" key="11">
    <source>
        <dbReference type="Proteomes" id="UP001445335"/>
    </source>
</evidence>
<evidence type="ECO:0000256" key="4">
    <source>
        <dbReference type="ARBA" id="ARBA00023125"/>
    </source>
</evidence>
<keyword evidence="4 6" id="KW-0238">DNA-binding</keyword>
<dbReference type="Gene3D" id="3.40.50.300">
    <property type="entry name" value="P-loop containing nucleotide triphosphate hydrolases"/>
    <property type="match status" value="1"/>
</dbReference>
<keyword evidence="7" id="KW-0812">Transmembrane</keyword>
<dbReference type="InterPro" id="IPR041562">
    <property type="entry name" value="MCM_lid"/>
</dbReference>
<keyword evidence="11" id="KW-1185">Reference proteome</keyword>
<dbReference type="GO" id="GO:0005634">
    <property type="term" value="C:nucleus"/>
    <property type="evidence" value="ECO:0007669"/>
    <property type="project" value="UniProtKB-SubCell"/>
</dbReference>
<dbReference type="GO" id="GO:0003697">
    <property type="term" value="F:single-stranded DNA binding"/>
    <property type="evidence" value="ECO:0007669"/>
    <property type="project" value="TreeGrafter"/>
</dbReference>
<dbReference type="InterPro" id="IPR036869">
    <property type="entry name" value="J_dom_sf"/>
</dbReference>
<dbReference type="Pfam" id="PF00493">
    <property type="entry name" value="MCM"/>
    <property type="match status" value="1"/>
</dbReference>
<protein>
    <recommendedName>
        <fullName evidence="1">DNA helicase</fullName>
        <ecNumber evidence="1">3.6.4.12</ecNumber>
    </recommendedName>
</protein>
<accession>A0AAW1QIQ9</accession>
<dbReference type="Pfam" id="PF17207">
    <property type="entry name" value="MCM_OB"/>
    <property type="match status" value="1"/>
</dbReference>
<dbReference type="SMART" id="SM00271">
    <property type="entry name" value="DnaJ"/>
    <property type="match status" value="1"/>
</dbReference>
<dbReference type="SUPFAM" id="SSF50249">
    <property type="entry name" value="Nucleic acid-binding proteins"/>
    <property type="match status" value="1"/>
</dbReference>
<dbReference type="SUPFAM" id="SSF52540">
    <property type="entry name" value="P-loop containing nucleoside triphosphate hydrolases"/>
    <property type="match status" value="1"/>
</dbReference>
<dbReference type="Proteomes" id="UP001445335">
    <property type="component" value="Unassembled WGS sequence"/>
</dbReference>
<dbReference type="GO" id="GO:0016787">
    <property type="term" value="F:hydrolase activity"/>
    <property type="evidence" value="ECO:0007669"/>
    <property type="project" value="UniProtKB-KW"/>
</dbReference>